<gene>
    <name evidence="13" type="ORF">IE331_07140</name>
</gene>
<reference evidence="13" key="1">
    <citation type="submission" date="2020-09" db="EMBL/GenBank/DDBJ databases">
        <title>Nocardioides sp. strain MJB4 16S ribosomal RNA gene Genome sequencing and assembly.</title>
        <authorList>
            <person name="Kim I."/>
        </authorList>
    </citation>
    <scope>NUCLEOTIDE SEQUENCE</scope>
    <source>
        <strain evidence="13">MJB4</strain>
    </source>
</reference>
<comment type="pathway">
    <text evidence="11">Porphyrin-containing compound metabolism.</text>
</comment>
<protein>
    <submittedName>
        <fullName evidence="13">COX15/CtaA family protein</fullName>
    </submittedName>
</protein>
<evidence type="ECO:0000256" key="11">
    <source>
        <dbReference type="ARBA" id="ARBA00023444"/>
    </source>
</evidence>
<feature type="transmembrane region" description="Helical" evidence="12">
    <location>
        <begin position="128"/>
        <end position="151"/>
    </location>
</feature>
<evidence type="ECO:0000256" key="7">
    <source>
        <dbReference type="ARBA" id="ARBA00023004"/>
    </source>
</evidence>
<evidence type="ECO:0000256" key="3">
    <source>
        <dbReference type="ARBA" id="ARBA00022692"/>
    </source>
</evidence>
<evidence type="ECO:0000256" key="9">
    <source>
        <dbReference type="ARBA" id="ARBA00023136"/>
    </source>
</evidence>
<keyword evidence="2" id="KW-1003">Cell membrane</keyword>
<keyword evidence="6" id="KW-0560">Oxidoreductase</keyword>
<dbReference type="GO" id="GO:0046872">
    <property type="term" value="F:metal ion binding"/>
    <property type="evidence" value="ECO:0007669"/>
    <property type="project" value="UniProtKB-KW"/>
</dbReference>
<feature type="transmembrane region" description="Helical" evidence="12">
    <location>
        <begin position="273"/>
        <end position="295"/>
    </location>
</feature>
<keyword evidence="4" id="KW-0479">Metal-binding</keyword>
<dbReference type="EMBL" id="JACYXZ010000002">
    <property type="protein sequence ID" value="MBD8869393.1"/>
    <property type="molecule type" value="Genomic_DNA"/>
</dbReference>
<dbReference type="PANTHER" id="PTHR35457">
    <property type="entry name" value="HEME A SYNTHASE"/>
    <property type="match status" value="1"/>
</dbReference>
<keyword evidence="14" id="KW-1185">Reference proteome</keyword>
<keyword evidence="3 12" id="KW-0812">Transmembrane</keyword>
<evidence type="ECO:0000313" key="13">
    <source>
        <dbReference type="EMBL" id="MBD8869393.1"/>
    </source>
</evidence>
<dbReference type="PANTHER" id="PTHR35457:SF1">
    <property type="entry name" value="HEME A SYNTHASE"/>
    <property type="match status" value="1"/>
</dbReference>
<evidence type="ECO:0000256" key="6">
    <source>
        <dbReference type="ARBA" id="ARBA00023002"/>
    </source>
</evidence>
<evidence type="ECO:0000256" key="5">
    <source>
        <dbReference type="ARBA" id="ARBA00022989"/>
    </source>
</evidence>
<dbReference type="Proteomes" id="UP000616839">
    <property type="component" value="Unassembled WGS sequence"/>
</dbReference>
<proteinExistence type="predicted"/>
<dbReference type="InterPro" id="IPR003780">
    <property type="entry name" value="COX15/CtaA_fam"/>
</dbReference>
<keyword evidence="10" id="KW-1015">Disulfide bond</keyword>
<comment type="subcellular location">
    <subcellularLocation>
        <location evidence="1">Membrane</location>
        <topology evidence="1">Multi-pass membrane protein</topology>
    </subcellularLocation>
</comment>
<evidence type="ECO:0000256" key="2">
    <source>
        <dbReference type="ARBA" id="ARBA00022475"/>
    </source>
</evidence>
<evidence type="ECO:0000313" key="14">
    <source>
        <dbReference type="Proteomes" id="UP000616839"/>
    </source>
</evidence>
<sequence>MGVTVLATYLRPLAIANLVANIGIVLTGAAVRLTASGLGCPTWPRCTDSSYVPHGELGLHGAIEFGNRLLTFVLVVIAIACWAAAVAHRRTEPVAGRLPLRLATAVALGIPAQAVLGGLTVLTDLNPWLVAFHLLLSMLLIALCTWLVWTLTPHPVVPAGETGAAAAARDRLGPTAWLVVGSGWLVLYLGTVVTGSGPHAGDEDSPRTGLDPQVFSHVHASAVYLFVALTVGLLVLAHRAGRPDLRRAVGVLLAIEIGQGAVGFVQYAQGLPVLLVAAHLLGAALTSAALAWVILTARAHDPAEAGTSTGRATRAGT</sequence>
<keyword evidence="5 12" id="KW-1133">Transmembrane helix</keyword>
<comment type="caution">
    <text evidence="13">The sequence shown here is derived from an EMBL/GenBank/DDBJ whole genome shotgun (WGS) entry which is preliminary data.</text>
</comment>
<evidence type="ECO:0000256" key="1">
    <source>
        <dbReference type="ARBA" id="ARBA00004141"/>
    </source>
</evidence>
<dbReference type="GO" id="GO:0016491">
    <property type="term" value="F:oxidoreductase activity"/>
    <property type="evidence" value="ECO:0007669"/>
    <property type="project" value="UniProtKB-KW"/>
</dbReference>
<feature type="transmembrane region" description="Helical" evidence="12">
    <location>
        <begin position="12"/>
        <end position="35"/>
    </location>
</feature>
<feature type="transmembrane region" description="Helical" evidence="12">
    <location>
        <begin position="100"/>
        <end position="122"/>
    </location>
</feature>
<evidence type="ECO:0000256" key="10">
    <source>
        <dbReference type="ARBA" id="ARBA00023157"/>
    </source>
</evidence>
<dbReference type="GO" id="GO:0016020">
    <property type="term" value="C:membrane"/>
    <property type="evidence" value="ECO:0007669"/>
    <property type="project" value="UniProtKB-SubCell"/>
</dbReference>
<keyword evidence="7" id="KW-0408">Iron</keyword>
<accession>A0A927K5J1</accession>
<evidence type="ECO:0000256" key="12">
    <source>
        <dbReference type="SAM" id="Phobius"/>
    </source>
</evidence>
<feature type="transmembrane region" description="Helical" evidence="12">
    <location>
        <begin position="69"/>
        <end position="88"/>
    </location>
</feature>
<dbReference type="AlphaFoldDB" id="A0A927K5J1"/>
<organism evidence="13 14">
    <name type="scientific">Nocardioides donggukensis</name>
    <dbReference type="NCBI Taxonomy" id="2774019"/>
    <lineage>
        <taxon>Bacteria</taxon>
        <taxon>Bacillati</taxon>
        <taxon>Actinomycetota</taxon>
        <taxon>Actinomycetes</taxon>
        <taxon>Propionibacteriales</taxon>
        <taxon>Nocardioidaceae</taxon>
        <taxon>Nocardioides</taxon>
    </lineage>
</organism>
<dbReference type="GO" id="GO:0006784">
    <property type="term" value="P:heme A biosynthetic process"/>
    <property type="evidence" value="ECO:0007669"/>
    <property type="project" value="InterPro"/>
</dbReference>
<evidence type="ECO:0000256" key="8">
    <source>
        <dbReference type="ARBA" id="ARBA00023133"/>
    </source>
</evidence>
<name>A0A927K5J1_9ACTN</name>
<feature type="transmembrane region" description="Helical" evidence="12">
    <location>
        <begin position="248"/>
        <end position="267"/>
    </location>
</feature>
<keyword evidence="8" id="KW-0350">Heme biosynthesis</keyword>
<keyword evidence="9 12" id="KW-0472">Membrane</keyword>
<dbReference type="InterPro" id="IPR050450">
    <property type="entry name" value="COX15/CtaA_HemeA_synthase"/>
</dbReference>
<dbReference type="Pfam" id="PF02628">
    <property type="entry name" value="COX15-CtaA"/>
    <property type="match status" value="2"/>
</dbReference>
<feature type="transmembrane region" description="Helical" evidence="12">
    <location>
        <begin position="172"/>
        <end position="194"/>
    </location>
</feature>
<feature type="transmembrane region" description="Helical" evidence="12">
    <location>
        <begin position="214"/>
        <end position="236"/>
    </location>
</feature>
<evidence type="ECO:0000256" key="4">
    <source>
        <dbReference type="ARBA" id="ARBA00022723"/>
    </source>
</evidence>
<dbReference type="RefSeq" id="WP_192142053.1">
    <property type="nucleotide sequence ID" value="NZ_JACYXZ010000002.1"/>
</dbReference>